<evidence type="ECO:0000313" key="1">
    <source>
        <dbReference type="EMBL" id="KAJ9599286.1"/>
    </source>
</evidence>
<feature type="non-terminal residue" evidence="1">
    <location>
        <position position="1"/>
    </location>
</feature>
<reference evidence="1" key="1">
    <citation type="journal article" date="2023" name="IScience">
        <title>Live-bearing cockroach genome reveals convergent evolutionary mechanisms linked to viviparity in insects and beyond.</title>
        <authorList>
            <person name="Fouks B."/>
            <person name="Harrison M.C."/>
            <person name="Mikhailova A.A."/>
            <person name="Marchal E."/>
            <person name="English S."/>
            <person name="Carruthers M."/>
            <person name="Jennings E.C."/>
            <person name="Chiamaka E.L."/>
            <person name="Frigard R.A."/>
            <person name="Pippel M."/>
            <person name="Attardo G.M."/>
            <person name="Benoit J.B."/>
            <person name="Bornberg-Bauer E."/>
            <person name="Tobe S.S."/>
        </authorList>
    </citation>
    <scope>NUCLEOTIDE SEQUENCE</scope>
    <source>
        <strain evidence="1">Stay&amp;Tobe</strain>
    </source>
</reference>
<name>A0AAD8AHQ9_DIPPU</name>
<accession>A0AAD8AHQ9</accession>
<reference evidence="1" key="2">
    <citation type="submission" date="2023-05" db="EMBL/GenBank/DDBJ databases">
        <authorList>
            <person name="Fouks B."/>
        </authorList>
    </citation>
    <scope>NUCLEOTIDE SEQUENCE</scope>
    <source>
        <strain evidence="1">Stay&amp;Tobe</strain>
        <tissue evidence="1">Testes</tissue>
    </source>
</reference>
<protein>
    <submittedName>
        <fullName evidence="1">Uncharacterized protein</fullName>
    </submittedName>
</protein>
<dbReference type="Proteomes" id="UP001233999">
    <property type="component" value="Unassembled WGS sequence"/>
</dbReference>
<evidence type="ECO:0000313" key="2">
    <source>
        <dbReference type="Proteomes" id="UP001233999"/>
    </source>
</evidence>
<dbReference type="AlphaFoldDB" id="A0AAD8AHQ9"/>
<keyword evidence="2" id="KW-1185">Reference proteome</keyword>
<comment type="caution">
    <text evidence="1">The sequence shown here is derived from an EMBL/GenBank/DDBJ whole genome shotgun (WGS) entry which is preliminary data.</text>
</comment>
<organism evidence="1 2">
    <name type="scientific">Diploptera punctata</name>
    <name type="common">Pacific beetle cockroach</name>
    <dbReference type="NCBI Taxonomy" id="6984"/>
    <lineage>
        <taxon>Eukaryota</taxon>
        <taxon>Metazoa</taxon>
        <taxon>Ecdysozoa</taxon>
        <taxon>Arthropoda</taxon>
        <taxon>Hexapoda</taxon>
        <taxon>Insecta</taxon>
        <taxon>Pterygota</taxon>
        <taxon>Neoptera</taxon>
        <taxon>Polyneoptera</taxon>
        <taxon>Dictyoptera</taxon>
        <taxon>Blattodea</taxon>
        <taxon>Blaberoidea</taxon>
        <taxon>Blaberidae</taxon>
        <taxon>Diplopterinae</taxon>
        <taxon>Diploptera</taxon>
    </lineage>
</organism>
<sequence>KPVLSSACQCMVHKLSGQRITTSYRKKKVDLQAATSSLTVLNNHNTVSCVFMLTNLTSEIHFDVVNFIHVLYK</sequence>
<dbReference type="EMBL" id="JASPKZ010000821">
    <property type="protein sequence ID" value="KAJ9599286.1"/>
    <property type="molecule type" value="Genomic_DNA"/>
</dbReference>
<proteinExistence type="predicted"/>
<feature type="non-terminal residue" evidence="1">
    <location>
        <position position="73"/>
    </location>
</feature>
<gene>
    <name evidence="1" type="ORF">L9F63_010226</name>
</gene>